<reference evidence="1" key="1">
    <citation type="submission" date="2018-05" db="EMBL/GenBank/DDBJ databases">
        <authorList>
            <person name="Lanie J.A."/>
            <person name="Ng W.-L."/>
            <person name="Kazmierczak K.M."/>
            <person name="Andrzejewski T.M."/>
            <person name="Davidsen T.M."/>
            <person name="Wayne K.J."/>
            <person name="Tettelin H."/>
            <person name="Glass J.I."/>
            <person name="Rusch D."/>
            <person name="Podicherti R."/>
            <person name="Tsui H.-C.T."/>
            <person name="Winkler M.E."/>
        </authorList>
    </citation>
    <scope>NUCLEOTIDE SEQUENCE</scope>
</reference>
<accession>A0A381QE29</accession>
<protein>
    <submittedName>
        <fullName evidence="1">Uncharacterized protein</fullName>
    </submittedName>
</protein>
<evidence type="ECO:0000313" key="1">
    <source>
        <dbReference type="EMBL" id="SUZ77591.1"/>
    </source>
</evidence>
<organism evidence="1">
    <name type="scientific">marine metagenome</name>
    <dbReference type="NCBI Taxonomy" id="408172"/>
    <lineage>
        <taxon>unclassified sequences</taxon>
        <taxon>metagenomes</taxon>
        <taxon>ecological metagenomes</taxon>
    </lineage>
</organism>
<dbReference type="AlphaFoldDB" id="A0A381QE29"/>
<sequence length="76" mass="8249">MIIIANATAASAAANTITNKAYTCPVIFIPPNLAKARKLILAEFSINSTPIRTATPLRRVITPYNPRQKRAALTNK</sequence>
<gene>
    <name evidence="1" type="ORF">METZ01_LOCUS30445</name>
</gene>
<dbReference type="EMBL" id="UINC01001322">
    <property type="protein sequence ID" value="SUZ77591.1"/>
    <property type="molecule type" value="Genomic_DNA"/>
</dbReference>
<proteinExistence type="predicted"/>
<name>A0A381QE29_9ZZZZ</name>